<evidence type="ECO:0000256" key="11">
    <source>
        <dbReference type="ARBA" id="ARBA00023163"/>
    </source>
</evidence>
<dbReference type="Proteomes" id="UP000006035">
    <property type="component" value="Unassembled WGS sequence"/>
</dbReference>
<keyword evidence="18" id="KW-1185">Reference proteome</keyword>
<dbReference type="GO" id="GO:0016779">
    <property type="term" value="F:nucleotidyltransferase activity"/>
    <property type="evidence" value="ECO:0007669"/>
    <property type="project" value="UniProtKB-KW"/>
</dbReference>
<dbReference type="InterPro" id="IPR002694">
    <property type="entry name" value="Znf_CHC2"/>
</dbReference>
<keyword evidence="11 12" id="KW-0804">Transcription</keyword>
<keyword evidence="7 12" id="KW-0863">Zinc-finger</keyword>
<comment type="domain">
    <text evidence="12">Contains an N-terminal zinc-binding domain, a central core domain that contains the primase activity, and a C-terminal DnaB-binding domain.</text>
</comment>
<keyword evidence="8 12" id="KW-0862">Zinc</keyword>
<dbReference type="CDD" id="cd03364">
    <property type="entry name" value="TOPRIM_DnaG_primases"/>
    <property type="match status" value="1"/>
</dbReference>
<evidence type="ECO:0000256" key="2">
    <source>
        <dbReference type="ARBA" id="ARBA00022515"/>
    </source>
</evidence>
<comment type="cofactor">
    <cofactor evidence="12 13">
        <name>Zn(2+)</name>
        <dbReference type="ChEBI" id="CHEBI:29105"/>
    </cofactor>
    <text evidence="12 13">Binds 1 zinc ion per monomer.</text>
</comment>
<dbReference type="SMART" id="SM00400">
    <property type="entry name" value="ZnF_CHCC"/>
    <property type="match status" value="1"/>
</dbReference>
<dbReference type="InterPro" id="IPR050219">
    <property type="entry name" value="DnaG_primase"/>
</dbReference>
<proteinExistence type="inferred from homology"/>
<comment type="caution">
    <text evidence="17">The sequence shown here is derived from an EMBL/GenBank/DDBJ whole genome shotgun (WGS) entry which is preliminary data.</text>
</comment>
<keyword evidence="14" id="KW-0175">Coiled coil</keyword>
<dbReference type="Pfam" id="PF13155">
    <property type="entry name" value="Toprim_2"/>
    <property type="match status" value="1"/>
</dbReference>
<protein>
    <recommendedName>
        <fullName evidence="12 13">DNA primase</fullName>
        <ecNumber evidence="12">2.7.7.101</ecNumber>
    </recommendedName>
</protein>
<feature type="region of interest" description="Disordered" evidence="15">
    <location>
        <begin position="443"/>
        <end position="463"/>
    </location>
</feature>
<evidence type="ECO:0000256" key="6">
    <source>
        <dbReference type="ARBA" id="ARBA00022723"/>
    </source>
</evidence>
<dbReference type="Gene3D" id="3.90.980.10">
    <property type="entry name" value="DNA primase, catalytic core, N-terminal domain"/>
    <property type="match status" value="1"/>
</dbReference>
<evidence type="ECO:0000256" key="13">
    <source>
        <dbReference type="PIRNR" id="PIRNR002811"/>
    </source>
</evidence>
<dbReference type="Pfam" id="PF10410">
    <property type="entry name" value="DnaB_bind"/>
    <property type="match status" value="1"/>
</dbReference>
<dbReference type="PROSITE" id="PS50880">
    <property type="entry name" value="TOPRIM"/>
    <property type="match status" value="1"/>
</dbReference>
<dbReference type="InterPro" id="IPR016136">
    <property type="entry name" value="DNA_helicase_N/primase_C"/>
</dbReference>
<dbReference type="InterPro" id="IPR006171">
    <property type="entry name" value="TOPRIM_dom"/>
</dbReference>
<dbReference type="Gene3D" id="3.40.1360.10">
    <property type="match status" value="1"/>
</dbReference>
<dbReference type="PIRSF" id="PIRSF002811">
    <property type="entry name" value="DnaG"/>
    <property type="match status" value="1"/>
</dbReference>
<organism evidence="17 18">
    <name type="scientific">Limosilactobacillus oris F0423</name>
    <dbReference type="NCBI Taxonomy" id="944562"/>
    <lineage>
        <taxon>Bacteria</taxon>
        <taxon>Bacillati</taxon>
        <taxon>Bacillota</taxon>
        <taxon>Bacilli</taxon>
        <taxon>Lactobacillales</taxon>
        <taxon>Lactobacillaceae</taxon>
        <taxon>Limosilactobacillus</taxon>
    </lineage>
</organism>
<dbReference type="InterPro" id="IPR013264">
    <property type="entry name" value="DNAG_N"/>
</dbReference>
<dbReference type="Pfam" id="PF01807">
    <property type="entry name" value="Zn_ribbon_DnaG"/>
    <property type="match status" value="1"/>
</dbReference>
<keyword evidence="10 12" id="KW-0238">DNA-binding</keyword>
<dbReference type="NCBIfam" id="TIGR01391">
    <property type="entry name" value="dnaG"/>
    <property type="match status" value="1"/>
</dbReference>
<evidence type="ECO:0000256" key="10">
    <source>
        <dbReference type="ARBA" id="ARBA00023125"/>
    </source>
</evidence>
<keyword evidence="2 12" id="KW-0639">Primosome</keyword>
<keyword evidence="4 12" id="KW-0548">Nucleotidyltransferase</keyword>
<dbReference type="HAMAP" id="MF_00974">
    <property type="entry name" value="DNA_primase_DnaG"/>
    <property type="match status" value="1"/>
</dbReference>
<evidence type="ECO:0000256" key="3">
    <source>
        <dbReference type="ARBA" id="ARBA00022679"/>
    </source>
</evidence>
<reference evidence="17 18" key="1">
    <citation type="submission" date="2011-05" db="EMBL/GenBank/DDBJ databases">
        <authorList>
            <person name="Durkin A.S."/>
            <person name="Kim M."/>
            <person name="Radune D."/>
            <person name="Hostetler J."/>
            <person name="Torralba M."/>
            <person name="Gillis M."/>
            <person name="Methe B."/>
            <person name="Sutton G."/>
            <person name="Nelson K.E."/>
        </authorList>
    </citation>
    <scope>NUCLEOTIDE SEQUENCE [LARGE SCALE GENOMIC DNA]</scope>
    <source>
        <strain evidence="17 18">F0423</strain>
    </source>
</reference>
<evidence type="ECO:0000256" key="5">
    <source>
        <dbReference type="ARBA" id="ARBA00022705"/>
    </source>
</evidence>
<evidence type="ECO:0000256" key="8">
    <source>
        <dbReference type="ARBA" id="ARBA00022833"/>
    </source>
</evidence>
<evidence type="ECO:0000256" key="12">
    <source>
        <dbReference type="HAMAP-Rule" id="MF_00974"/>
    </source>
</evidence>
<evidence type="ECO:0000256" key="9">
    <source>
        <dbReference type="ARBA" id="ARBA00022842"/>
    </source>
</evidence>
<dbReference type="EMBL" id="AFTL01000009">
    <property type="protein sequence ID" value="EGS38175.1"/>
    <property type="molecule type" value="Genomic_DNA"/>
</dbReference>
<evidence type="ECO:0000256" key="7">
    <source>
        <dbReference type="ARBA" id="ARBA00022771"/>
    </source>
</evidence>
<dbReference type="InterPro" id="IPR030846">
    <property type="entry name" value="DnaG_bac"/>
</dbReference>
<keyword evidence="6 12" id="KW-0479">Metal-binding</keyword>
<keyword evidence="1 12" id="KW-0240">DNA-directed RNA polymerase</keyword>
<dbReference type="InterPro" id="IPR036977">
    <property type="entry name" value="DNA_primase_Znf_CHC2"/>
</dbReference>
<evidence type="ECO:0000259" key="16">
    <source>
        <dbReference type="PROSITE" id="PS50880"/>
    </source>
</evidence>
<feature type="compositionally biased region" description="Polar residues" evidence="15">
    <location>
        <begin position="453"/>
        <end position="463"/>
    </location>
</feature>
<evidence type="ECO:0000313" key="18">
    <source>
        <dbReference type="Proteomes" id="UP000006035"/>
    </source>
</evidence>
<feature type="coiled-coil region" evidence="14">
    <location>
        <begin position="577"/>
        <end position="620"/>
    </location>
</feature>
<dbReference type="SUPFAM" id="SSF57783">
    <property type="entry name" value="Zinc beta-ribbon"/>
    <property type="match status" value="1"/>
</dbReference>
<sequence>MARIPRAVIDEVRNSVDIVDVIGRYVQLKKAGKNFTGLCPFHNEQTPSFSVNAEKQYYHCFGCGRSGNVFQFLMDYQHINFVEAVAAVAKDAGISLPEQYVQSSNHPAAPVDSETGQLIQLHQKAAELYHYILVGTPAGEAGLHYLTRRGVSRELIDQFQLGFAPEQQVLKAYCDKEKLDYQLLRKSGLFTEDREGQLHDRFANRVMYPIKNRRGQVIAFSGRLLSTVNTDLPKYLNSPETPIFNKRRTLFNLDVARKAARQDGKLYLFEGFMDVISAFGAGVKGGVASMGTSFTEEQVGTIHRTTTQLDICYDGDSAGQNAIDRAIKLVESQQTGNLQVRVVQLPAGIDPDEYVQRFGPEKFRQYLASQEETTVDFYLRFLRQGRNLDQQGERMDYLNQVLKVIATVPTPLEEDLYLSKLAQEFSLDKAALQSQLAQVRAQTGIRQPRPVPSQRNQLTSQSPAAVVESRPQVKISRAELAEQMLLYYMLHSQEVWAHVTATAGFHFVHERYQTLYLLAASYFTEHGDYSVADFLNYLNEDELRTTLSQIEQLRVNPAVQMPVIDDCMHIITRQTPLDDQINQVQKQLREANTLNNTELVMKLTVKLVDLLKEQQQYKAEETN</sequence>
<dbReference type="PANTHER" id="PTHR30313:SF2">
    <property type="entry name" value="DNA PRIMASE"/>
    <property type="match status" value="1"/>
</dbReference>
<comment type="catalytic activity">
    <reaction evidence="12">
        <text>ssDNA + n NTP = ssDNA/pppN(pN)n-1 hybrid + (n-1) diphosphate.</text>
        <dbReference type="EC" id="2.7.7.101"/>
    </reaction>
</comment>
<dbReference type="Gene3D" id="3.90.580.10">
    <property type="entry name" value="Zinc finger, CHC2-type domain"/>
    <property type="match status" value="1"/>
</dbReference>
<name>A0ABP2LAV5_9LACO</name>
<dbReference type="SUPFAM" id="SSF56731">
    <property type="entry name" value="DNA primase core"/>
    <property type="match status" value="1"/>
</dbReference>
<dbReference type="RefSeq" id="WP_003715292.1">
    <property type="nucleotide sequence ID" value="NZ_AFTL01000009.1"/>
</dbReference>
<comment type="function">
    <text evidence="12 13">RNA polymerase that catalyzes the synthesis of short RNA molecules used as primers for DNA polymerase during DNA replication.</text>
</comment>
<comment type="subunit">
    <text evidence="12">Monomer. Interacts with DnaB.</text>
</comment>
<evidence type="ECO:0000256" key="1">
    <source>
        <dbReference type="ARBA" id="ARBA00022478"/>
    </source>
</evidence>
<comment type="similarity">
    <text evidence="12 13">Belongs to the DnaG primase family.</text>
</comment>
<keyword evidence="9" id="KW-0460">Magnesium</keyword>
<gene>
    <name evidence="12 17" type="primary">dnaG</name>
    <name evidence="17" type="ORF">HMPREF9102_0522</name>
</gene>
<evidence type="ECO:0000256" key="4">
    <source>
        <dbReference type="ARBA" id="ARBA00022695"/>
    </source>
</evidence>
<keyword evidence="3 12" id="KW-0808">Transferase</keyword>
<dbReference type="InterPro" id="IPR037068">
    <property type="entry name" value="DNA_primase_core_N_sf"/>
</dbReference>
<feature type="zinc finger region" description="CHC2-type" evidence="12">
    <location>
        <begin position="39"/>
        <end position="63"/>
    </location>
</feature>
<evidence type="ECO:0000256" key="15">
    <source>
        <dbReference type="SAM" id="MobiDB-lite"/>
    </source>
</evidence>
<feature type="domain" description="Toprim" evidence="16">
    <location>
        <begin position="264"/>
        <end position="350"/>
    </location>
</feature>
<dbReference type="InterPro" id="IPR006295">
    <property type="entry name" value="DNA_primase_DnaG"/>
</dbReference>
<evidence type="ECO:0000256" key="14">
    <source>
        <dbReference type="SAM" id="Coils"/>
    </source>
</evidence>
<accession>A0ABP2LAV5</accession>
<dbReference type="InterPro" id="IPR019475">
    <property type="entry name" value="DNA_primase_DnaB-bd"/>
</dbReference>
<dbReference type="InterPro" id="IPR034151">
    <property type="entry name" value="TOPRIM_DnaG_bac"/>
</dbReference>
<dbReference type="Gene3D" id="1.10.860.10">
    <property type="entry name" value="DNAb Helicase, Chain A"/>
    <property type="match status" value="1"/>
</dbReference>
<keyword evidence="5 12" id="KW-0235">DNA replication</keyword>
<dbReference type="EC" id="2.7.7.101" evidence="12"/>
<dbReference type="Pfam" id="PF08275">
    <property type="entry name" value="DNAG_N"/>
    <property type="match status" value="1"/>
</dbReference>
<dbReference type="PANTHER" id="PTHR30313">
    <property type="entry name" value="DNA PRIMASE"/>
    <property type="match status" value="1"/>
</dbReference>
<evidence type="ECO:0000313" key="17">
    <source>
        <dbReference type="EMBL" id="EGS38175.1"/>
    </source>
</evidence>
<dbReference type="SMART" id="SM00493">
    <property type="entry name" value="TOPRIM"/>
    <property type="match status" value="1"/>
</dbReference>